<evidence type="ECO:0000256" key="1">
    <source>
        <dbReference type="SAM" id="Coils"/>
    </source>
</evidence>
<accession>A0A814GNF9</accession>
<reference evidence="5" key="1">
    <citation type="submission" date="2021-02" db="EMBL/GenBank/DDBJ databases">
        <authorList>
            <person name="Nowell W R."/>
        </authorList>
    </citation>
    <scope>NUCLEOTIDE SEQUENCE</scope>
</reference>
<proteinExistence type="predicted"/>
<evidence type="ECO:0000313" key="9">
    <source>
        <dbReference type="Proteomes" id="UP000663889"/>
    </source>
</evidence>
<dbReference type="Proteomes" id="UP000663889">
    <property type="component" value="Unassembled WGS sequence"/>
</dbReference>
<evidence type="ECO:0000313" key="4">
    <source>
        <dbReference type="EMBL" id="CAF0979089.1"/>
    </source>
</evidence>
<dbReference type="Proteomes" id="UP000663854">
    <property type="component" value="Unassembled WGS sequence"/>
</dbReference>
<protein>
    <recommendedName>
        <fullName evidence="3">Suppressor APC domain-containing protein</fullName>
    </recommendedName>
</protein>
<dbReference type="Proteomes" id="UP000663874">
    <property type="component" value="Unassembled WGS sequence"/>
</dbReference>
<evidence type="ECO:0000313" key="5">
    <source>
        <dbReference type="EMBL" id="CAF0998723.1"/>
    </source>
</evidence>
<dbReference type="EMBL" id="CAJOBE010004817">
    <property type="protein sequence ID" value="CAF3948450.1"/>
    <property type="molecule type" value="Genomic_DNA"/>
</dbReference>
<keyword evidence="8" id="KW-1185">Reference proteome</keyword>
<dbReference type="Proteomes" id="UP000663870">
    <property type="component" value="Unassembled WGS sequence"/>
</dbReference>
<evidence type="ECO:0000259" key="3">
    <source>
        <dbReference type="Pfam" id="PF25825"/>
    </source>
</evidence>
<dbReference type="Pfam" id="PF25825">
    <property type="entry name" value="SAPC2_N"/>
    <property type="match status" value="1"/>
</dbReference>
<evidence type="ECO:0000313" key="8">
    <source>
        <dbReference type="Proteomes" id="UP000663870"/>
    </source>
</evidence>
<evidence type="ECO:0000313" key="7">
    <source>
        <dbReference type="EMBL" id="CAF3948450.1"/>
    </source>
</evidence>
<name>A0A814GNF9_9BILA</name>
<gene>
    <name evidence="7" type="ORF">FNK824_LOCUS23080</name>
    <name evidence="6" type="ORF">JXQ802_LOCUS18626</name>
    <name evidence="4" type="ORF">PYM288_LOCUS13518</name>
    <name evidence="5" type="ORF">SEV965_LOCUS10669</name>
</gene>
<dbReference type="AlphaFoldDB" id="A0A814GNF9"/>
<evidence type="ECO:0000256" key="2">
    <source>
        <dbReference type="SAM" id="MobiDB-lite"/>
    </source>
</evidence>
<evidence type="ECO:0000313" key="6">
    <source>
        <dbReference type="EMBL" id="CAF1089784.1"/>
    </source>
</evidence>
<feature type="domain" description="Suppressor APC" evidence="3">
    <location>
        <begin position="36"/>
        <end position="66"/>
    </location>
</feature>
<comment type="caution">
    <text evidence="5">The sequence shown here is derived from an EMBL/GenBank/DDBJ whole genome shotgun (WGS) entry which is preliminary data.</text>
</comment>
<keyword evidence="1" id="KW-0175">Coiled coil</keyword>
<feature type="region of interest" description="Disordered" evidence="2">
    <location>
        <begin position="1"/>
        <end position="20"/>
    </location>
</feature>
<organism evidence="5 9">
    <name type="scientific">Rotaria sordida</name>
    <dbReference type="NCBI Taxonomy" id="392033"/>
    <lineage>
        <taxon>Eukaryota</taxon>
        <taxon>Metazoa</taxon>
        <taxon>Spiralia</taxon>
        <taxon>Gnathifera</taxon>
        <taxon>Rotifera</taxon>
        <taxon>Eurotatoria</taxon>
        <taxon>Bdelloidea</taxon>
        <taxon>Philodinida</taxon>
        <taxon>Philodinidae</taxon>
        <taxon>Rotaria</taxon>
    </lineage>
</organism>
<dbReference type="EMBL" id="CAJNOL010000493">
    <property type="protein sequence ID" value="CAF1089784.1"/>
    <property type="molecule type" value="Genomic_DNA"/>
</dbReference>
<dbReference type="EMBL" id="CAJNOH010000274">
    <property type="protein sequence ID" value="CAF0979089.1"/>
    <property type="molecule type" value="Genomic_DNA"/>
</dbReference>
<feature type="coiled-coil region" evidence="1">
    <location>
        <begin position="283"/>
        <end position="317"/>
    </location>
</feature>
<sequence length="327" mass="37861">MNKQILQRSHSAKCRPPPPTSSITNNCLNIKISSSLPKAFISSLRQLFSILDKTNCGYVPFNVFKRYFDCSSSTSDFLNQLEIESNSNNHLITFNSLINVIERSLISTKYPSSIPISKTKCQLNRSKSVLVVSPLEKKIQRQIPIVYRNSNRFQMTNSHVSNPIYFTKKLQRNNEIDFSMIRSLKQYEIERDLLVETCDTLDRVKIYLIDCLFEMKDKQKPYCHYLTTAETIGIEPESLYNRDLVADLFKLANIVIEEVNHDLKKSSDRSSSLVPSISFNGMNNQYEKQIKARDDYIKKLETEKRILLDELIEMKHQQGTIIPIKIS</sequence>
<dbReference type="InterPro" id="IPR057953">
    <property type="entry name" value="SAPC2_N"/>
</dbReference>
<dbReference type="EMBL" id="CAJNOU010000442">
    <property type="protein sequence ID" value="CAF0998723.1"/>
    <property type="molecule type" value="Genomic_DNA"/>
</dbReference>